<dbReference type="InterPro" id="IPR030390">
    <property type="entry name" value="MeTrfase_TrmA_AS"/>
</dbReference>
<dbReference type="InterPro" id="IPR001566">
    <property type="entry name" value="23S_rRNA_MeTrfase_RlmD"/>
</dbReference>
<dbReference type="NCBIfam" id="TIGR00479">
    <property type="entry name" value="rumA"/>
    <property type="match status" value="1"/>
</dbReference>
<feature type="binding site" evidence="9 10">
    <location>
        <position position="401"/>
    </location>
    <ligand>
        <name>S-adenosyl-L-methionine</name>
        <dbReference type="ChEBI" id="CHEBI:59789"/>
    </ligand>
</feature>
<dbReference type="PROSITE" id="PS50926">
    <property type="entry name" value="TRAM"/>
    <property type="match status" value="1"/>
</dbReference>
<feature type="binding site" evidence="9">
    <location>
        <position position="380"/>
    </location>
    <ligand>
        <name>S-adenosyl-L-methionine</name>
        <dbReference type="ChEBI" id="CHEBI:59789"/>
    </ligand>
</feature>
<comment type="caution">
    <text evidence="14">The sequence shown here is derived from an EMBL/GenBank/DDBJ whole genome shotgun (WGS) entry which is preliminary data.</text>
</comment>
<keyword evidence="6 9" id="KW-0479">Metal-binding</keyword>
<feature type="region of interest" description="Disordered" evidence="12">
    <location>
        <begin position="248"/>
        <end position="268"/>
    </location>
</feature>
<evidence type="ECO:0000313" key="15">
    <source>
        <dbReference type="Proteomes" id="UP001271640"/>
    </source>
</evidence>
<dbReference type="Gene3D" id="2.40.50.140">
    <property type="entry name" value="Nucleic acid-binding proteins"/>
    <property type="match status" value="1"/>
</dbReference>
<reference evidence="15" key="1">
    <citation type="journal article" date="2024" name="Toxins">
        <title>Genome Sequence Analysis of Native Xenorhabdus Strains Isolated from Entomopathogenic Nematodes in Argentina.</title>
        <authorList>
            <person name="Palma L."/>
            <person name="Frizzo L."/>
            <person name="Kaiser S."/>
            <person name="Berry C."/>
            <person name="Caballero P."/>
            <person name="Bode H.B."/>
            <person name="Del Valle E.E."/>
        </authorList>
    </citation>
    <scope>NUCLEOTIDE SEQUENCE [LARGE SCALE GENOMIC DNA]</scope>
    <source>
        <strain evidence="15">Reich</strain>
    </source>
</reference>
<dbReference type="InterPro" id="IPR010280">
    <property type="entry name" value="U5_MeTrfase_fam"/>
</dbReference>
<feature type="binding site" evidence="9">
    <location>
        <position position="337"/>
    </location>
    <ligand>
        <name>S-adenosyl-L-methionine</name>
        <dbReference type="ChEBI" id="CHEBI:59789"/>
    </ligand>
</feature>
<dbReference type="PANTHER" id="PTHR11061">
    <property type="entry name" value="RNA M5U METHYLTRANSFERASE"/>
    <property type="match status" value="1"/>
</dbReference>
<dbReference type="EC" id="2.1.1.190" evidence="9"/>
<keyword evidence="2 9" id="KW-0698">rRNA processing</keyword>
<dbReference type="PANTHER" id="PTHR11061:SF49">
    <property type="entry name" value="23S RRNA (URACIL(1939)-C(5))-METHYLTRANSFERASE RLMD"/>
    <property type="match status" value="1"/>
</dbReference>
<feature type="active site" evidence="11">
    <location>
        <position position="427"/>
    </location>
</feature>
<evidence type="ECO:0000259" key="13">
    <source>
        <dbReference type="PROSITE" id="PS50926"/>
    </source>
</evidence>
<keyword evidence="4 9" id="KW-0808">Transferase</keyword>
<feature type="active site" description="Nucleophile" evidence="9 10">
    <location>
        <position position="427"/>
    </location>
</feature>
<dbReference type="Pfam" id="PF01938">
    <property type="entry name" value="TRAM"/>
    <property type="match status" value="1"/>
</dbReference>
<accession>A0ABU4SGT8</accession>
<dbReference type="InterPro" id="IPR012340">
    <property type="entry name" value="NA-bd_OB-fold"/>
</dbReference>
<sequence length="469" mass="52302">MVQFYSPNRRSVNRDIISVTADNLDAQGQGIARHQGKTIFISGLLPGEQAQIQLTEEKRQFAKAKVVKRLSDSPYRVAPHCPHFKMCGGCQQQHVASELQTNTKASMLEHLIQRETGINISAHPIIHSPEYGYRRRARLGLQYNAKQRALLMGFRQSQTNDLVNIKRCSVMRPELEQLLQPLYQCLNSLHAVKRLGHVELVLADNGPLIVLRHLDPLKLGDREILRTFSVQHNVALYLAGEQLSDEKVSDEKVSDEQLSDEKVSDEQLAGDKKSLEPLIGGQAAPWYQVNGLKLVFSPQDFIQVNDEVNQQMVSQALAWLDLQPTDRVLDLFCGMGNFTLPIATKVQAAVGVEGVAALVASGQYNAQLNELNNVDFFHENLESDIHRQPWAALGFNKVLLDPARAGAAGVMSHIVKLAPEKVVYVSCNPTTLARDSKVLLEAGYHLVSVRMLDMFPHTSHLESMALFSR</sequence>
<keyword evidence="1 9" id="KW-0004">4Fe-4S</keyword>
<evidence type="ECO:0000256" key="9">
    <source>
        <dbReference type="HAMAP-Rule" id="MF_01010"/>
    </source>
</evidence>
<comment type="function">
    <text evidence="9">Catalyzes the formation of 5-methyl-uridine at position 1939 (m5U1939) in 23S rRNA.</text>
</comment>
<evidence type="ECO:0000256" key="1">
    <source>
        <dbReference type="ARBA" id="ARBA00022485"/>
    </source>
</evidence>
<dbReference type="NCBIfam" id="NF009639">
    <property type="entry name" value="PRK13168.1"/>
    <property type="match status" value="1"/>
</dbReference>
<dbReference type="SUPFAM" id="SSF50249">
    <property type="entry name" value="Nucleic acid-binding proteins"/>
    <property type="match status" value="1"/>
</dbReference>
<feature type="binding site" evidence="9 10">
    <location>
        <position position="332"/>
    </location>
    <ligand>
        <name>S-adenosyl-L-methionine</name>
        <dbReference type="ChEBI" id="CHEBI:59789"/>
    </ligand>
</feature>
<keyword evidence="15" id="KW-1185">Reference proteome</keyword>
<keyword evidence="7 9" id="KW-0408">Iron</keyword>
<feature type="binding site" evidence="9 10">
    <location>
        <position position="353"/>
    </location>
    <ligand>
        <name>S-adenosyl-L-methionine</name>
        <dbReference type="ChEBI" id="CHEBI:59789"/>
    </ligand>
</feature>
<evidence type="ECO:0000256" key="8">
    <source>
        <dbReference type="ARBA" id="ARBA00023014"/>
    </source>
</evidence>
<evidence type="ECO:0000256" key="2">
    <source>
        <dbReference type="ARBA" id="ARBA00022552"/>
    </source>
</evidence>
<dbReference type="EMBL" id="VCDP01000004">
    <property type="protein sequence ID" value="MDX7997872.1"/>
    <property type="molecule type" value="Genomic_DNA"/>
</dbReference>
<dbReference type="PROSITE" id="PS01231">
    <property type="entry name" value="TRMA_2"/>
    <property type="match status" value="1"/>
</dbReference>
<evidence type="ECO:0000256" key="12">
    <source>
        <dbReference type="SAM" id="MobiDB-lite"/>
    </source>
</evidence>
<dbReference type="Pfam" id="PF05958">
    <property type="entry name" value="tRNA_U5-meth_tr"/>
    <property type="match status" value="1"/>
</dbReference>
<dbReference type="GO" id="GO:0032259">
    <property type="term" value="P:methylation"/>
    <property type="evidence" value="ECO:0007669"/>
    <property type="project" value="UniProtKB-KW"/>
</dbReference>
<organism evidence="14 15">
    <name type="scientific">Xenorhabdus littoralis</name>
    <dbReference type="NCBI Taxonomy" id="2582835"/>
    <lineage>
        <taxon>Bacteria</taxon>
        <taxon>Pseudomonadati</taxon>
        <taxon>Pseudomonadota</taxon>
        <taxon>Gammaproteobacteria</taxon>
        <taxon>Enterobacterales</taxon>
        <taxon>Morganellaceae</taxon>
        <taxon>Xenorhabdus</taxon>
    </lineage>
</organism>
<keyword evidence="5 9" id="KW-0949">S-adenosyl-L-methionine</keyword>
<keyword evidence="8 9" id="KW-0411">Iron-sulfur</keyword>
<name>A0ABU4SGT8_9GAMM</name>
<evidence type="ECO:0000256" key="10">
    <source>
        <dbReference type="PROSITE-ProRule" id="PRU01024"/>
    </source>
</evidence>
<dbReference type="CDD" id="cd02440">
    <property type="entry name" value="AdoMet_MTases"/>
    <property type="match status" value="1"/>
</dbReference>
<dbReference type="InterPro" id="IPR030391">
    <property type="entry name" value="MeTrfase_TrmA_CS"/>
</dbReference>
<dbReference type="GO" id="GO:0008168">
    <property type="term" value="F:methyltransferase activity"/>
    <property type="evidence" value="ECO:0007669"/>
    <property type="project" value="UniProtKB-KW"/>
</dbReference>
<evidence type="ECO:0000256" key="6">
    <source>
        <dbReference type="ARBA" id="ARBA00022723"/>
    </source>
</evidence>
<dbReference type="Gene3D" id="2.40.50.1070">
    <property type="match status" value="1"/>
</dbReference>
<evidence type="ECO:0000256" key="5">
    <source>
        <dbReference type="ARBA" id="ARBA00022691"/>
    </source>
</evidence>
<dbReference type="InterPro" id="IPR029063">
    <property type="entry name" value="SAM-dependent_MTases_sf"/>
</dbReference>
<protein>
    <recommendedName>
        <fullName evidence="9">23S rRNA (uracil(1939)-C(5))-methyltransferase RlmD</fullName>
        <ecNumber evidence="9">2.1.1.190</ecNumber>
    </recommendedName>
    <alternativeName>
        <fullName evidence="9">23S rRNA(m5U1939)-methyltransferase</fullName>
    </alternativeName>
</protein>
<dbReference type="Proteomes" id="UP001271640">
    <property type="component" value="Unassembled WGS sequence"/>
</dbReference>
<feature type="binding site" evidence="9 10">
    <location>
        <position position="303"/>
    </location>
    <ligand>
        <name>S-adenosyl-L-methionine</name>
        <dbReference type="ChEBI" id="CHEBI:59789"/>
    </ligand>
</feature>
<dbReference type="InterPro" id="IPR002792">
    <property type="entry name" value="TRAM_dom"/>
</dbReference>
<keyword evidence="3 9" id="KW-0489">Methyltransferase</keyword>
<proteinExistence type="inferred from homology"/>
<evidence type="ECO:0000256" key="7">
    <source>
        <dbReference type="ARBA" id="ARBA00023004"/>
    </source>
</evidence>
<comment type="similarity">
    <text evidence="9">Belongs to the class I-like SAM-binding methyltransferase superfamily. RNA M5U methyltransferase family. RlmD subfamily.</text>
</comment>
<gene>
    <name evidence="9 14" type="primary">rlmD</name>
    <name evidence="14" type="ORF">FE394_01325</name>
</gene>
<dbReference type="SUPFAM" id="SSF53335">
    <property type="entry name" value="S-adenosyl-L-methionine-dependent methyltransferases"/>
    <property type="match status" value="1"/>
</dbReference>
<evidence type="ECO:0000313" key="14">
    <source>
        <dbReference type="EMBL" id="MDX7997872.1"/>
    </source>
</evidence>
<feature type="binding site" evidence="9">
    <location>
        <position position="81"/>
    </location>
    <ligand>
        <name>[4Fe-4S] cluster</name>
        <dbReference type="ChEBI" id="CHEBI:49883"/>
    </ligand>
</feature>
<feature type="domain" description="TRAM" evidence="13">
    <location>
        <begin position="9"/>
        <end position="68"/>
    </location>
</feature>
<evidence type="ECO:0000256" key="4">
    <source>
        <dbReference type="ARBA" id="ARBA00022679"/>
    </source>
</evidence>
<dbReference type="PROSITE" id="PS51687">
    <property type="entry name" value="SAM_MT_RNA_M5U"/>
    <property type="match status" value="1"/>
</dbReference>
<dbReference type="PROSITE" id="PS01230">
    <property type="entry name" value="TRMA_1"/>
    <property type="match status" value="1"/>
</dbReference>
<dbReference type="Gene3D" id="3.40.50.150">
    <property type="entry name" value="Vaccinia Virus protein VP39"/>
    <property type="match status" value="1"/>
</dbReference>
<feature type="binding site" evidence="9">
    <location>
        <position position="168"/>
    </location>
    <ligand>
        <name>[4Fe-4S] cluster</name>
        <dbReference type="ChEBI" id="CHEBI:49883"/>
    </ligand>
</feature>
<dbReference type="HAMAP" id="MF_01010">
    <property type="entry name" value="23SrRNA_methyltr_RlmD"/>
    <property type="match status" value="1"/>
</dbReference>
<evidence type="ECO:0000256" key="11">
    <source>
        <dbReference type="PROSITE-ProRule" id="PRU10015"/>
    </source>
</evidence>
<feature type="binding site" evidence="9">
    <location>
        <position position="90"/>
    </location>
    <ligand>
        <name>[4Fe-4S] cluster</name>
        <dbReference type="ChEBI" id="CHEBI:49883"/>
    </ligand>
</feature>
<feature type="binding site" evidence="9">
    <location>
        <position position="87"/>
    </location>
    <ligand>
        <name>[4Fe-4S] cluster</name>
        <dbReference type="ChEBI" id="CHEBI:49883"/>
    </ligand>
</feature>
<evidence type="ECO:0000256" key="3">
    <source>
        <dbReference type="ARBA" id="ARBA00022603"/>
    </source>
</evidence>
<comment type="catalytic activity">
    <reaction evidence="9">
        <text>uridine(1939) in 23S rRNA + S-adenosyl-L-methionine = 5-methyluridine(1939) in 23S rRNA + S-adenosyl-L-homocysteine + H(+)</text>
        <dbReference type="Rhea" id="RHEA:42908"/>
        <dbReference type="Rhea" id="RHEA-COMP:10278"/>
        <dbReference type="Rhea" id="RHEA-COMP:10279"/>
        <dbReference type="ChEBI" id="CHEBI:15378"/>
        <dbReference type="ChEBI" id="CHEBI:57856"/>
        <dbReference type="ChEBI" id="CHEBI:59789"/>
        <dbReference type="ChEBI" id="CHEBI:65315"/>
        <dbReference type="ChEBI" id="CHEBI:74447"/>
        <dbReference type="EC" id="2.1.1.190"/>
    </reaction>
</comment>
<dbReference type="RefSeq" id="WP_319924669.1">
    <property type="nucleotide sequence ID" value="NZ_VCDP01000004.1"/>
</dbReference>